<name>K7Z2V3_9PROT</name>
<accession>K7Z2V3</accession>
<organism evidence="1 2">
    <name type="scientific">Candidatus Endolissoclinum faulkneri L2</name>
    <dbReference type="NCBI Taxonomy" id="1193729"/>
    <lineage>
        <taxon>Bacteria</taxon>
        <taxon>Pseudomonadati</taxon>
        <taxon>Pseudomonadota</taxon>
        <taxon>Alphaproteobacteria</taxon>
        <taxon>Rhodospirillales</taxon>
        <taxon>Rhodospirillaceae</taxon>
        <taxon>Candidatus Endolissoclinum</taxon>
    </lineage>
</organism>
<dbReference type="Proteomes" id="UP000010077">
    <property type="component" value="Chromosome"/>
</dbReference>
<dbReference type="HOGENOM" id="CLU_3181428_0_0_5"/>
<keyword evidence="2" id="KW-1185">Reference proteome</keyword>
<dbReference type="AlphaFoldDB" id="K7Z2V3"/>
<gene>
    <name evidence="1" type="ORF">A1OE_92</name>
</gene>
<proteinExistence type="predicted"/>
<dbReference type="KEGG" id="thal:A1OE_92"/>
<protein>
    <submittedName>
        <fullName evidence="1">Uncharacterized protein</fullName>
    </submittedName>
</protein>
<evidence type="ECO:0000313" key="1">
    <source>
        <dbReference type="EMBL" id="AFX98303.1"/>
    </source>
</evidence>
<reference evidence="1 2" key="1">
    <citation type="journal article" date="2012" name="Proc. Natl. Acad. Sci. U.S.A.">
        <title>Genome streamlining and chemical defense in a coral reef symbiosis.</title>
        <authorList>
            <person name="Kwan J.C."/>
            <person name="Donia M.S."/>
            <person name="Han A.W."/>
            <person name="Hirose E."/>
            <person name="Haygood M.G."/>
            <person name="Schmidt E.W."/>
        </authorList>
    </citation>
    <scope>NUCLEOTIDE SEQUENCE [LARGE SCALE GENOMIC DNA]</scope>
    <source>
        <strain evidence="1 2">L2</strain>
    </source>
</reference>
<dbReference type="EMBL" id="CP003539">
    <property type="protein sequence ID" value="AFX98303.1"/>
    <property type="molecule type" value="Genomic_DNA"/>
</dbReference>
<evidence type="ECO:0000313" key="2">
    <source>
        <dbReference type="Proteomes" id="UP000010077"/>
    </source>
</evidence>
<dbReference type="STRING" id="1193729.A1OE_92"/>
<sequence length="46" mass="5197">MPIQLKTGLVKLSFYLFNSSNKAKLIKNNDHIKQGSNLTIQHNGQN</sequence>